<organism evidence="10 11">
    <name type="scientific">Fusarium beomiforme</name>
    <dbReference type="NCBI Taxonomy" id="44412"/>
    <lineage>
        <taxon>Eukaryota</taxon>
        <taxon>Fungi</taxon>
        <taxon>Dikarya</taxon>
        <taxon>Ascomycota</taxon>
        <taxon>Pezizomycotina</taxon>
        <taxon>Sordariomycetes</taxon>
        <taxon>Hypocreomycetidae</taxon>
        <taxon>Hypocreales</taxon>
        <taxon>Nectriaceae</taxon>
        <taxon>Fusarium</taxon>
        <taxon>Fusarium burgessii species complex</taxon>
    </lineage>
</organism>
<dbReference type="GO" id="GO:0006351">
    <property type="term" value="P:DNA-templated transcription"/>
    <property type="evidence" value="ECO:0007669"/>
    <property type="project" value="InterPro"/>
</dbReference>
<dbReference type="AlphaFoldDB" id="A0A9P5A5W9"/>
<dbReference type="OrthoDB" id="422427at2759"/>
<dbReference type="InterPro" id="IPR036864">
    <property type="entry name" value="Zn2-C6_fun-type_DNA-bd_sf"/>
</dbReference>
<accession>A0A9P5A5W9</accession>
<evidence type="ECO:0000256" key="3">
    <source>
        <dbReference type="ARBA" id="ARBA00022833"/>
    </source>
</evidence>
<dbReference type="PROSITE" id="PS50048">
    <property type="entry name" value="ZN2_CY6_FUNGAL_2"/>
    <property type="match status" value="1"/>
</dbReference>
<keyword evidence="7" id="KW-0539">Nucleus</keyword>
<evidence type="ECO:0000256" key="4">
    <source>
        <dbReference type="ARBA" id="ARBA00023015"/>
    </source>
</evidence>
<dbReference type="PANTHER" id="PTHR47540">
    <property type="entry name" value="THIAMINE REPRESSIBLE GENES REGULATORY PROTEIN THI5"/>
    <property type="match status" value="1"/>
</dbReference>
<protein>
    <submittedName>
        <fullName evidence="10">Fungal specific transcription factor factor</fullName>
    </submittedName>
</protein>
<dbReference type="SUPFAM" id="SSF57701">
    <property type="entry name" value="Zn2/Cys6 DNA-binding domain"/>
    <property type="match status" value="1"/>
</dbReference>
<evidence type="ECO:0000256" key="5">
    <source>
        <dbReference type="ARBA" id="ARBA00023125"/>
    </source>
</evidence>
<evidence type="ECO:0000256" key="8">
    <source>
        <dbReference type="SAM" id="MobiDB-lite"/>
    </source>
</evidence>
<keyword evidence="4" id="KW-0805">Transcription regulation</keyword>
<dbReference type="GO" id="GO:0000981">
    <property type="term" value="F:DNA-binding transcription factor activity, RNA polymerase II-specific"/>
    <property type="evidence" value="ECO:0007669"/>
    <property type="project" value="InterPro"/>
</dbReference>
<dbReference type="GO" id="GO:0008270">
    <property type="term" value="F:zinc ion binding"/>
    <property type="evidence" value="ECO:0007669"/>
    <property type="project" value="InterPro"/>
</dbReference>
<dbReference type="GO" id="GO:0005634">
    <property type="term" value="C:nucleus"/>
    <property type="evidence" value="ECO:0007669"/>
    <property type="project" value="UniProtKB-SubCell"/>
</dbReference>
<dbReference type="CDD" id="cd12148">
    <property type="entry name" value="fungal_TF_MHR"/>
    <property type="match status" value="1"/>
</dbReference>
<gene>
    <name evidence="10" type="ORF">FBEOM_14098</name>
</gene>
<evidence type="ECO:0000256" key="1">
    <source>
        <dbReference type="ARBA" id="ARBA00004123"/>
    </source>
</evidence>
<dbReference type="InterPro" id="IPR001138">
    <property type="entry name" value="Zn2Cys6_DnaBD"/>
</dbReference>
<name>A0A9P5A5W9_9HYPO</name>
<dbReference type="EMBL" id="PVQB02001177">
    <property type="protein sequence ID" value="KAF4332107.1"/>
    <property type="molecule type" value="Genomic_DNA"/>
</dbReference>
<keyword evidence="3" id="KW-0862">Zinc</keyword>
<dbReference type="SMART" id="SM00906">
    <property type="entry name" value="Fungal_trans"/>
    <property type="match status" value="1"/>
</dbReference>
<feature type="domain" description="Zn(2)-C6 fungal-type" evidence="9">
    <location>
        <begin position="42"/>
        <end position="72"/>
    </location>
</feature>
<reference evidence="10" key="2">
    <citation type="submission" date="2020-02" db="EMBL/GenBank/DDBJ databases">
        <title>Identification and distribution of gene clusters putatively required for synthesis of sphingolipid metabolism inhibitors in phylogenetically diverse species of the filamentous fungus Fusarium.</title>
        <authorList>
            <person name="Kim H.-S."/>
            <person name="Busman M."/>
            <person name="Brown D.W."/>
            <person name="Divon H."/>
            <person name="Uhlig S."/>
            <person name="Proctor R.H."/>
        </authorList>
    </citation>
    <scope>NUCLEOTIDE SEQUENCE</scope>
    <source>
        <strain evidence="10">NRRL 25174</strain>
    </source>
</reference>
<dbReference type="Pfam" id="PF00172">
    <property type="entry name" value="Zn_clus"/>
    <property type="match status" value="1"/>
</dbReference>
<evidence type="ECO:0000256" key="7">
    <source>
        <dbReference type="ARBA" id="ARBA00023242"/>
    </source>
</evidence>
<evidence type="ECO:0000313" key="11">
    <source>
        <dbReference type="Proteomes" id="UP000730481"/>
    </source>
</evidence>
<dbReference type="PROSITE" id="PS00463">
    <property type="entry name" value="ZN2_CY6_FUNGAL_1"/>
    <property type="match status" value="1"/>
</dbReference>
<comment type="subcellular location">
    <subcellularLocation>
        <location evidence="1">Nucleus</location>
    </subcellularLocation>
</comment>
<dbReference type="GO" id="GO:0043565">
    <property type="term" value="F:sequence-specific DNA binding"/>
    <property type="evidence" value="ECO:0007669"/>
    <property type="project" value="TreeGrafter"/>
</dbReference>
<dbReference type="Gene3D" id="4.10.240.10">
    <property type="entry name" value="Zn(2)-C6 fungal-type DNA-binding domain"/>
    <property type="match status" value="1"/>
</dbReference>
<reference evidence="10" key="1">
    <citation type="journal article" date="2017" name="Mycologia">
        <title>Fusarium algeriense, sp. nov., a novel toxigenic crown rot pathogen of durum wheat from Algeria is nested in the Fusarium burgessii species complex.</title>
        <authorList>
            <person name="Laraba I."/>
            <person name="Keddad A."/>
            <person name="Boureghda H."/>
            <person name="Abdallah N."/>
            <person name="Vaughan M.M."/>
            <person name="Proctor R.H."/>
            <person name="Busman M."/>
            <person name="O'Donnell K."/>
        </authorList>
    </citation>
    <scope>NUCLEOTIDE SEQUENCE</scope>
    <source>
        <strain evidence="10">NRRL 25174</strain>
    </source>
</reference>
<proteinExistence type="predicted"/>
<dbReference type="Proteomes" id="UP000730481">
    <property type="component" value="Unassembled WGS sequence"/>
</dbReference>
<evidence type="ECO:0000313" key="10">
    <source>
        <dbReference type="EMBL" id="KAF4332107.1"/>
    </source>
</evidence>
<keyword evidence="11" id="KW-1185">Reference proteome</keyword>
<sequence>MSDEVSRPLSPNSSGHSAWDIEDEADDAPTAPGQRRLRITQACDQCRHLKIKCDGKKPCARCCLVHSYPCTYNKPSKRGRILRTQYVDALKSRLQRAETLLREFIPDVDLSDPDPGHTVQQEFRNRELAPPQAKLRQDQMVGPNREEVQLLSLVEPAGQLDLADKDGWVFHVHTPSFYDMFDRVYEKPYENLTHEEQRYLGLLYAVMALGCMYNNLDDYSPPLSYTEAVDEGQVAKYFYIARRLLRDITQCRDLTSLQALLFMILYLQAASDFSGSHAFVGVALRSAEVRKRVFYAIRQIDIYVSAMLGLPLLLNLEDVDQRYPTEVDDEYITNDGIIQPPPGTISFFEAFNAHTKLVEILARILKFVYPLKDPAQNVMKGDNPGTRCIVSSASVKMIEGELQEWYEMLSSHWRPNPEGPIEVIRVRHLLRSAYAHVQLILYRPFLHYVSPCLSVGMNVDELSYSCAAAGISVSRNIVRIGIEIRKQGVLPGYY</sequence>
<dbReference type="GO" id="GO:0045944">
    <property type="term" value="P:positive regulation of transcription by RNA polymerase II"/>
    <property type="evidence" value="ECO:0007669"/>
    <property type="project" value="TreeGrafter"/>
</dbReference>
<feature type="region of interest" description="Disordered" evidence="8">
    <location>
        <begin position="1"/>
        <end position="33"/>
    </location>
</feature>
<dbReference type="InterPro" id="IPR007219">
    <property type="entry name" value="XnlR_reg_dom"/>
</dbReference>
<dbReference type="InterPro" id="IPR051711">
    <property type="entry name" value="Stress_Response_Reg"/>
</dbReference>
<evidence type="ECO:0000259" key="9">
    <source>
        <dbReference type="PROSITE" id="PS50048"/>
    </source>
</evidence>
<evidence type="ECO:0000256" key="6">
    <source>
        <dbReference type="ARBA" id="ARBA00023163"/>
    </source>
</evidence>
<dbReference type="Pfam" id="PF04082">
    <property type="entry name" value="Fungal_trans"/>
    <property type="match status" value="1"/>
</dbReference>
<dbReference type="CDD" id="cd00067">
    <property type="entry name" value="GAL4"/>
    <property type="match status" value="1"/>
</dbReference>
<keyword evidence="6" id="KW-0804">Transcription</keyword>
<keyword evidence="5" id="KW-0238">DNA-binding</keyword>
<comment type="caution">
    <text evidence="10">The sequence shown here is derived from an EMBL/GenBank/DDBJ whole genome shotgun (WGS) entry which is preliminary data.</text>
</comment>
<evidence type="ECO:0000256" key="2">
    <source>
        <dbReference type="ARBA" id="ARBA00022723"/>
    </source>
</evidence>
<keyword evidence="2" id="KW-0479">Metal-binding</keyword>
<dbReference type="PANTHER" id="PTHR47540:SF1">
    <property type="entry name" value="ACTIVATOR OF STRESS GENES 1-RELATED"/>
    <property type="match status" value="1"/>
</dbReference>
<dbReference type="SMART" id="SM00066">
    <property type="entry name" value="GAL4"/>
    <property type="match status" value="1"/>
</dbReference>